<dbReference type="InterPro" id="IPR024510">
    <property type="entry name" value="DUF2589"/>
</dbReference>
<evidence type="ECO:0000313" key="1">
    <source>
        <dbReference type="EMBL" id="NZA26502.1"/>
    </source>
</evidence>
<protein>
    <submittedName>
        <fullName evidence="1">DUF2589 domain-containing protein</fullName>
    </submittedName>
</protein>
<dbReference type="EMBL" id="JACCKA010000055">
    <property type="protein sequence ID" value="NZA26502.1"/>
    <property type="molecule type" value="Genomic_DNA"/>
</dbReference>
<reference evidence="1 2" key="1">
    <citation type="submission" date="2020-07" db="EMBL/GenBank/DDBJ databases">
        <title>Luteimonas sp. SJ-92.</title>
        <authorList>
            <person name="Huang X.-X."/>
            <person name="Xu L."/>
            <person name="Sun J.-Q."/>
        </authorList>
    </citation>
    <scope>NUCLEOTIDE SEQUENCE [LARGE SCALE GENOMIC DNA]</scope>
    <source>
        <strain evidence="1 2">SJ-92</strain>
    </source>
</reference>
<dbReference type="Pfam" id="PF11655">
    <property type="entry name" value="DUF2589"/>
    <property type="match status" value="1"/>
</dbReference>
<dbReference type="Proteomes" id="UP000578091">
    <property type="component" value="Unassembled WGS sequence"/>
</dbReference>
<sequence length="211" mass="22261">MADELVQMSSQFRGLPMGDLIGGPLSAACDAQVKLAQATADFIRVIGFLPPAKADPNDPDAVGDTRTAFFKFKRPVDGAKPGEIAEEEVELEVPLLAIVNVPNLSIKTVDVTFDMEVKSSFSTTQSLDKSGSFSADASIGWGIFSAKVHVQGSVSAHQESTRKSDNSAKYHVAVHAEDSGMPEGLARVMDILQSACAPSNVTPATPEKQAA</sequence>
<proteinExistence type="predicted"/>
<keyword evidence="2" id="KW-1185">Reference proteome</keyword>
<name>A0A853JCL6_9GAMM</name>
<dbReference type="AlphaFoldDB" id="A0A853JCL6"/>
<evidence type="ECO:0000313" key="2">
    <source>
        <dbReference type="Proteomes" id="UP000578091"/>
    </source>
</evidence>
<accession>A0A853JCL6</accession>
<dbReference type="RefSeq" id="WP_180678292.1">
    <property type="nucleotide sequence ID" value="NZ_JACCKA010000055.1"/>
</dbReference>
<comment type="caution">
    <text evidence="1">The sequence shown here is derived from an EMBL/GenBank/DDBJ whole genome shotgun (WGS) entry which is preliminary data.</text>
</comment>
<organism evidence="1 2">
    <name type="scientific">Luteimonas salinisoli</name>
    <dbReference type="NCBI Taxonomy" id="2752307"/>
    <lineage>
        <taxon>Bacteria</taxon>
        <taxon>Pseudomonadati</taxon>
        <taxon>Pseudomonadota</taxon>
        <taxon>Gammaproteobacteria</taxon>
        <taxon>Lysobacterales</taxon>
        <taxon>Lysobacteraceae</taxon>
        <taxon>Luteimonas</taxon>
    </lineage>
</organism>
<gene>
    <name evidence="1" type="ORF">H0E84_08895</name>
</gene>